<dbReference type="NCBIfam" id="TIGR00706">
    <property type="entry name" value="SppA_dom"/>
    <property type="match status" value="1"/>
</dbReference>
<dbReference type="Gene3D" id="3.90.226.10">
    <property type="entry name" value="2-enoyl-CoA Hydratase, Chain A, domain 1"/>
    <property type="match status" value="4"/>
</dbReference>
<evidence type="ECO:0000256" key="1">
    <source>
        <dbReference type="ARBA" id="ARBA00004370"/>
    </source>
</evidence>
<comment type="caution">
    <text evidence="9">The sequence shown here is derived from an EMBL/GenBank/DDBJ whole genome shotgun (WGS) entry which is preliminary data.</text>
</comment>
<evidence type="ECO:0000256" key="4">
    <source>
        <dbReference type="ARBA" id="ARBA00022801"/>
    </source>
</evidence>
<protein>
    <submittedName>
        <fullName evidence="9">Signal peptide peptidase SppA</fullName>
        <ecNumber evidence="9">3.4.21.-</ecNumber>
    </submittedName>
</protein>
<feature type="domain" description="Peptidase S49" evidence="8">
    <location>
        <begin position="370"/>
        <end position="521"/>
    </location>
</feature>
<dbReference type="InterPro" id="IPR047217">
    <property type="entry name" value="S49_SppA_67K_type_N"/>
</dbReference>
<dbReference type="CDD" id="cd07023">
    <property type="entry name" value="S49_Sppa_N_C"/>
    <property type="match status" value="1"/>
</dbReference>
<dbReference type="PIRSF" id="PIRSF001217">
    <property type="entry name" value="Protease_4_SppA"/>
    <property type="match status" value="1"/>
</dbReference>
<evidence type="ECO:0000259" key="8">
    <source>
        <dbReference type="Pfam" id="PF01343"/>
    </source>
</evidence>
<name>A0ABV9P1W9_9FLAO</name>
<feature type="transmembrane region" description="Helical" evidence="7">
    <location>
        <begin position="12"/>
        <end position="33"/>
    </location>
</feature>
<evidence type="ECO:0000256" key="3">
    <source>
        <dbReference type="ARBA" id="ARBA00022670"/>
    </source>
</evidence>
<keyword evidence="3" id="KW-0645">Protease</keyword>
<sequence length="590" mass="65319">MRFLSNVLSTIVGIFLFCFIFFFFILIIGALAGSGDGKPKLKKNSVIELDLSEISLDYNGKFEPSPFEALLDQKSKASVSEVIDAIEAAKKDKDIEGISILKNESSLGLAQSKAIRNKLEEFKKSGKFIYAYSDVLSQKDYYMNSVADQIYLNPVGELDFKGLSSEVLYLKDLQEKSGVKFEVIRHGKYKSAVEPFLAQEMSPENREQMTVLLQSIWETIVTDIATSRKIDVSTLNNIADNLGARTPQMALAAKMIDKIGYEDEYHDLIRKKLKVKDDEEYNTISISDYADLADSPSTNFTADNTIAVIYAQGEIQGGEGSVNVIGEGSINRSLKEAREDDDVKAIVLRVDSPGGSALTSELIWREIELTKKVKPVVVSMGNLAASGGYYISCNSDYIFAEPSTITGSIGVFGMLPNMTELSKNIGINAEQVKTHKNASGYSVFEPLDEEYKAVVLESIEDVYGTFLKRVADGRKMTTEQVDAIAQGRIWTGTDAIKNGLVDKIGGLNDAIKYAVTLAKVKDFRTENYPEYETNFEDLLAGMTGISIFKTKEDLLKEQLGTEGYLLLEKIKRAQNIKGVQAMMPFELDIK</sequence>
<evidence type="ECO:0000256" key="6">
    <source>
        <dbReference type="ARBA" id="ARBA00023136"/>
    </source>
</evidence>
<proteinExistence type="inferred from homology"/>
<keyword evidence="7" id="KW-1133">Transmembrane helix</keyword>
<dbReference type="CDD" id="cd07018">
    <property type="entry name" value="S49_SppA_67K_type"/>
    <property type="match status" value="1"/>
</dbReference>
<dbReference type="Pfam" id="PF01343">
    <property type="entry name" value="Peptidase_S49"/>
    <property type="match status" value="2"/>
</dbReference>
<feature type="domain" description="Peptidase S49" evidence="8">
    <location>
        <begin position="122"/>
        <end position="275"/>
    </location>
</feature>
<dbReference type="EC" id="3.4.21.-" evidence="9"/>
<dbReference type="InterPro" id="IPR004635">
    <property type="entry name" value="Pept_S49_SppA"/>
</dbReference>
<dbReference type="PANTHER" id="PTHR33209:SF1">
    <property type="entry name" value="PEPTIDASE S49 DOMAIN-CONTAINING PROTEIN"/>
    <property type="match status" value="1"/>
</dbReference>
<keyword evidence="10" id="KW-1185">Reference proteome</keyword>
<dbReference type="RefSeq" id="WP_379738426.1">
    <property type="nucleotide sequence ID" value="NZ_JBHSGW010000002.1"/>
</dbReference>
<dbReference type="Proteomes" id="UP001595885">
    <property type="component" value="Unassembled WGS sequence"/>
</dbReference>
<comment type="similarity">
    <text evidence="2">Belongs to the peptidase S49 family.</text>
</comment>
<dbReference type="InterPro" id="IPR029045">
    <property type="entry name" value="ClpP/crotonase-like_dom_sf"/>
</dbReference>
<accession>A0ABV9P1W9</accession>
<evidence type="ECO:0000256" key="2">
    <source>
        <dbReference type="ARBA" id="ARBA00008683"/>
    </source>
</evidence>
<dbReference type="InterPro" id="IPR002142">
    <property type="entry name" value="Peptidase_S49"/>
</dbReference>
<reference evidence="10" key="1">
    <citation type="journal article" date="2019" name="Int. J. Syst. Evol. Microbiol.">
        <title>The Global Catalogue of Microorganisms (GCM) 10K type strain sequencing project: providing services to taxonomists for standard genome sequencing and annotation.</title>
        <authorList>
            <consortium name="The Broad Institute Genomics Platform"/>
            <consortium name="The Broad Institute Genome Sequencing Center for Infectious Disease"/>
            <person name="Wu L."/>
            <person name="Ma J."/>
        </authorList>
    </citation>
    <scope>NUCLEOTIDE SEQUENCE [LARGE SCALE GENOMIC DNA]</scope>
    <source>
        <strain evidence="10">CCUG 50349</strain>
    </source>
</reference>
<keyword evidence="6 7" id="KW-0472">Membrane</keyword>
<evidence type="ECO:0000313" key="10">
    <source>
        <dbReference type="Proteomes" id="UP001595885"/>
    </source>
</evidence>
<keyword evidence="5" id="KW-0720">Serine protease</keyword>
<dbReference type="GO" id="GO:0016787">
    <property type="term" value="F:hydrolase activity"/>
    <property type="evidence" value="ECO:0007669"/>
    <property type="project" value="UniProtKB-KW"/>
</dbReference>
<evidence type="ECO:0000256" key="5">
    <source>
        <dbReference type="ARBA" id="ARBA00022825"/>
    </source>
</evidence>
<evidence type="ECO:0000313" key="9">
    <source>
        <dbReference type="EMBL" id="MFC4739131.1"/>
    </source>
</evidence>
<evidence type="ECO:0000256" key="7">
    <source>
        <dbReference type="SAM" id="Phobius"/>
    </source>
</evidence>
<dbReference type="InterPro" id="IPR004634">
    <property type="entry name" value="Pept_S49_pIV"/>
</dbReference>
<keyword evidence="4 9" id="KW-0378">Hydrolase</keyword>
<organism evidence="9 10">
    <name type="scientific">Flavobacterium ponti</name>
    <dbReference type="NCBI Taxonomy" id="665133"/>
    <lineage>
        <taxon>Bacteria</taxon>
        <taxon>Pseudomonadati</taxon>
        <taxon>Bacteroidota</taxon>
        <taxon>Flavobacteriia</taxon>
        <taxon>Flavobacteriales</taxon>
        <taxon>Flavobacteriaceae</taxon>
        <taxon>Flavobacterium</taxon>
    </lineage>
</organism>
<gene>
    <name evidence="9" type="primary">sppA</name>
    <name evidence="9" type="ORF">ACFO3U_03925</name>
</gene>
<comment type="subcellular location">
    <subcellularLocation>
        <location evidence="1">Membrane</location>
    </subcellularLocation>
</comment>
<dbReference type="SUPFAM" id="SSF52096">
    <property type="entry name" value="ClpP/crotonase"/>
    <property type="match status" value="2"/>
</dbReference>
<keyword evidence="7" id="KW-0812">Transmembrane</keyword>
<dbReference type="PANTHER" id="PTHR33209">
    <property type="entry name" value="PROTEASE 4"/>
    <property type="match status" value="1"/>
</dbReference>
<dbReference type="NCBIfam" id="TIGR00705">
    <property type="entry name" value="SppA_67K"/>
    <property type="match status" value="1"/>
</dbReference>
<dbReference type="EMBL" id="JBHSGW010000002">
    <property type="protein sequence ID" value="MFC4739131.1"/>
    <property type="molecule type" value="Genomic_DNA"/>
</dbReference>
<dbReference type="InterPro" id="IPR047272">
    <property type="entry name" value="S49_SppA_C"/>
</dbReference>